<dbReference type="Gene3D" id="3.60.21.10">
    <property type="match status" value="1"/>
</dbReference>
<comment type="caution">
    <text evidence="3">The sequence shown here is derived from an EMBL/GenBank/DDBJ whole genome shotgun (WGS) entry which is preliminary data.</text>
</comment>
<evidence type="ECO:0000313" key="3">
    <source>
        <dbReference type="EMBL" id="KAK0667455.1"/>
    </source>
</evidence>
<dbReference type="CDD" id="cd07379">
    <property type="entry name" value="MPP_239FB"/>
    <property type="match status" value="1"/>
</dbReference>
<evidence type="ECO:0000259" key="2">
    <source>
        <dbReference type="Pfam" id="PF00149"/>
    </source>
</evidence>
<proteinExistence type="predicted"/>
<dbReference type="Pfam" id="PF00149">
    <property type="entry name" value="Metallophos"/>
    <property type="match status" value="1"/>
</dbReference>
<dbReference type="EMBL" id="JAULSY010000072">
    <property type="protein sequence ID" value="KAK0667455.1"/>
    <property type="molecule type" value="Genomic_DNA"/>
</dbReference>
<evidence type="ECO:0000313" key="4">
    <source>
        <dbReference type="Proteomes" id="UP001174997"/>
    </source>
</evidence>
<sequence length="422" mass="45495">MASSPCSSGQTRRTRIVCISDTHNSTVKLPKGDVLIHAGDLTNQGSYSELSKAVQWLEKADFEAKIVIAGNHDITLDSGFYQEHGHNFHNKTPQDTAECLKLLTSSPTITYLCHGSTKIQLTNPKGPKTEFTVFGSPYSPRNGLWAFGYDDIAMDLGSLATQTSTAPGSQELATANLWTEIPLDTDILVTHTPPQGNCDVTLGCPYLKKRLSTVRPRLHVCGHVHPGRGAERVRWELKSVGHDGDEECHEANVEYWNDPNPDTRSAKLSLVDLTARGGNRALAFGLSAVSTADVAGGIPRDGQLLDPSVSCTPSSRQDSERRIPAGPTVSDGHCRGLGSGSGLGSGPATLDDVQHLTSKDPSRTGRRETCVVNCAIVATNWPHTGGRRYNKPIVVDLDLPVWVQSQDQVEPPPTSNRADNIP</sequence>
<keyword evidence="4" id="KW-1185">Reference proteome</keyword>
<dbReference type="SUPFAM" id="SSF56300">
    <property type="entry name" value="Metallo-dependent phosphatases"/>
    <property type="match status" value="1"/>
</dbReference>
<evidence type="ECO:0000256" key="1">
    <source>
        <dbReference type="SAM" id="MobiDB-lite"/>
    </source>
</evidence>
<dbReference type="PANTHER" id="PTHR12905:SF16">
    <property type="entry name" value="SER_THR PROTEIN PHOSPHATASE FAMILY PROTEIN (AFU_ORTHOLOGUE AFUA_1G06000)"/>
    <property type="match status" value="1"/>
</dbReference>
<organism evidence="3 4">
    <name type="scientific">Cercophora samala</name>
    <dbReference type="NCBI Taxonomy" id="330535"/>
    <lineage>
        <taxon>Eukaryota</taxon>
        <taxon>Fungi</taxon>
        <taxon>Dikarya</taxon>
        <taxon>Ascomycota</taxon>
        <taxon>Pezizomycotina</taxon>
        <taxon>Sordariomycetes</taxon>
        <taxon>Sordariomycetidae</taxon>
        <taxon>Sordariales</taxon>
        <taxon>Lasiosphaeriaceae</taxon>
        <taxon>Cercophora</taxon>
    </lineage>
</organism>
<dbReference type="Proteomes" id="UP001174997">
    <property type="component" value="Unassembled WGS sequence"/>
</dbReference>
<dbReference type="InterPro" id="IPR029052">
    <property type="entry name" value="Metallo-depent_PP-like"/>
</dbReference>
<dbReference type="AlphaFoldDB" id="A0AA39ZB88"/>
<protein>
    <submittedName>
        <fullName evidence="3">Metallo-dependent phosphatase-like protein</fullName>
    </submittedName>
</protein>
<dbReference type="InterPro" id="IPR051693">
    <property type="entry name" value="UPF0046_metallophosphoest"/>
</dbReference>
<feature type="compositionally biased region" description="Gly residues" evidence="1">
    <location>
        <begin position="335"/>
        <end position="345"/>
    </location>
</feature>
<feature type="compositionally biased region" description="Basic and acidic residues" evidence="1">
    <location>
        <begin position="352"/>
        <end position="364"/>
    </location>
</feature>
<feature type="region of interest" description="Disordered" evidence="1">
    <location>
        <begin position="299"/>
        <end position="364"/>
    </location>
</feature>
<dbReference type="PANTHER" id="PTHR12905">
    <property type="entry name" value="METALLOPHOSPHOESTERASE"/>
    <property type="match status" value="1"/>
</dbReference>
<accession>A0AA39ZB88</accession>
<feature type="domain" description="Calcineurin-like phosphoesterase" evidence="2">
    <location>
        <begin position="15"/>
        <end position="226"/>
    </location>
</feature>
<dbReference type="InterPro" id="IPR004843">
    <property type="entry name" value="Calcineurin-like_PHP"/>
</dbReference>
<dbReference type="GO" id="GO:0016787">
    <property type="term" value="F:hydrolase activity"/>
    <property type="evidence" value="ECO:0007669"/>
    <property type="project" value="InterPro"/>
</dbReference>
<reference evidence="3" key="1">
    <citation type="submission" date="2023-06" db="EMBL/GenBank/DDBJ databases">
        <title>Genome-scale phylogeny and comparative genomics of the fungal order Sordariales.</title>
        <authorList>
            <consortium name="Lawrence Berkeley National Laboratory"/>
            <person name="Hensen N."/>
            <person name="Bonometti L."/>
            <person name="Westerberg I."/>
            <person name="Brannstrom I.O."/>
            <person name="Guillou S."/>
            <person name="Cros-Aarteil S."/>
            <person name="Calhoun S."/>
            <person name="Haridas S."/>
            <person name="Kuo A."/>
            <person name="Mondo S."/>
            <person name="Pangilinan J."/>
            <person name="Riley R."/>
            <person name="Labutti K."/>
            <person name="Andreopoulos B."/>
            <person name="Lipzen A."/>
            <person name="Chen C."/>
            <person name="Yanf M."/>
            <person name="Daum C."/>
            <person name="Ng V."/>
            <person name="Clum A."/>
            <person name="Steindorff A."/>
            <person name="Ohm R."/>
            <person name="Martin F."/>
            <person name="Silar P."/>
            <person name="Natvig D."/>
            <person name="Lalanne C."/>
            <person name="Gautier V."/>
            <person name="Ament-Velasquez S.L."/>
            <person name="Kruys A."/>
            <person name="Hutchinson M.I."/>
            <person name="Powell A.J."/>
            <person name="Barry K."/>
            <person name="Miller A.N."/>
            <person name="Grigoriev I.V."/>
            <person name="Debuchy R."/>
            <person name="Gladieux P."/>
            <person name="Thoren M.H."/>
            <person name="Johannesson H."/>
        </authorList>
    </citation>
    <scope>NUCLEOTIDE SEQUENCE</scope>
    <source>
        <strain evidence="3">CBS 307.81</strain>
    </source>
</reference>
<gene>
    <name evidence="3" type="ORF">QBC41DRAFT_138961</name>
</gene>
<name>A0AA39ZB88_9PEZI</name>